<dbReference type="InterPro" id="IPR020904">
    <property type="entry name" value="Sc_DH/Rdtase_CS"/>
</dbReference>
<dbReference type="PROSITE" id="PS00061">
    <property type="entry name" value="ADH_SHORT"/>
    <property type="match status" value="1"/>
</dbReference>
<dbReference type="PANTHER" id="PTHR43618">
    <property type="entry name" value="7-ALPHA-HYDROXYSTEROID DEHYDROGENASE"/>
    <property type="match status" value="1"/>
</dbReference>
<sequence length="248" mass="26194">MIAQALEANGATVYILGRRQEVLEKVASTAKHGNIHYLKTDVTVKSDLAAAVDHIASKSGYVNLVVANAGMAGPILGKLAKGGSPTELRDHFWSWDMNDFTQAFVLNNTAAFFTAVAFLELLDKGNKAGNVDQTSQVICVGSASGYSRVPYAGSKAAAVQIMKALATTLAPHDIRSNILAPGTFPSEMTAGVFTQDKWPRDFIPAQRVGDVKDMAGAILFLVSRAGAYANGSVLLTDGGRLSISPSTY</sequence>
<comment type="caution">
    <text evidence="4">The sequence shown here is derived from an EMBL/GenBank/DDBJ whole genome shotgun (WGS) entry which is preliminary data.</text>
</comment>
<dbReference type="GeneID" id="96082459"/>
<evidence type="ECO:0000256" key="1">
    <source>
        <dbReference type="ARBA" id="ARBA00006484"/>
    </source>
</evidence>
<accession>A0ABR3UP44</accession>
<evidence type="ECO:0000256" key="2">
    <source>
        <dbReference type="ARBA" id="ARBA00022857"/>
    </source>
</evidence>
<gene>
    <name evidence="4" type="ORF">ACET3X_002137</name>
</gene>
<organism evidence="4 5">
    <name type="scientific">Alternaria dauci</name>
    <dbReference type="NCBI Taxonomy" id="48095"/>
    <lineage>
        <taxon>Eukaryota</taxon>
        <taxon>Fungi</taxon>
        <taxon>Dikarya</taxon>
        <taxon>Ascomycota</taxon>
        <taxon>Pezizomycotina</taxon>
        <taxon>Dothideomycetes</taxon>
        <taxon>Pleosporomycetidae</taxon>
        <taxon>Pleosporales</taxon>
        <taxon>Pleosporineae</taxon>
        <taxon>Pleosporaceae</taxon>
        <taxon>Alternaria</taxon>
        <taxon>Alternaria sect. Porri</taxon>
    </lineage>
</organism>
<name>A0ABR3UP44_9PLEO</name>
<dbReference type="PRINTS" id="PR00081">
    <property type="entry name" value="GDHRDH"/>
</dbReference>
<dbReference type="InterPro" id="IPR052178">
    <property type="entry name" value="Sec_Metab_Biosynth_SDR"/>
</dbReference>
<dbReference type="RefSeq" id="XP_069308684.1">
    <property type="nucleotide sequence ID" value="XM_069449055.1"/>
</dbReference>
<dbReference type="PANTHER" id="PTHR43618:SF18">
    <property type="entry name" value="SHORT CHAIN DEHYDROGENASE_REDUCTASE FAMILY (AFU_ORTHOLOGUE AFUA_5G12480)"/>
    <property type="match status" value="1"/>
</dbReference>
<dbReference type="CDD" id="cd05233">
    <property type="entry name" value="SDR_c"/>
    <property type="match status" value="1"/>
</dbReference>
<dbReference type="InterPro" id="IPR002347">
    <property type="entry name" value="SDR_fam"/>
</dbReference>
<keyword evidence="2" id="KW-0521">NADP</keyword>
<dbReference type="Gene3D" id="3.40.50.720">
    <property type="entry name" value="NAD(P)-binding Rossmann-like Domain"/>
    <property type="match status" value="1"/>
</dbReference>
<evidence type="ECO:0000313" key="5">
    <source>
        <dbReference type="Proteomes" id="UP001578633"/>
    </source>
</evidence>
<dbReference type="InterPro" id="IPR036291">
    <property type="entry name" value="NAD(P)-bd_dom_sf"/>
</dbReference>
<keyword evidence="3" id="KW-0560">Oxidoreductase</keyword>
<dbReference type="EMBL" id="JBHGVX010000002">
    <property type="protein sequence ID" value="KAL1798100.1"/>
    <property type="molecule type" value="Genomic_DNA"/>
</dbReference>
<evidence type="ECO:0000256" key="3">
    <source>
        <dbReference type="ARBA" id="ARBA00023002"/>
    </source>
</evidence>
<reference evidence="4 5" key="1">
    <citation type="submission" date="2024-09" db="EMBL/GenBank/DDBJ databases">
        <title>T2T genomes of carrot and Alternaria dauci and their utility for understanding host-pathogen interaction during carrot leaf blight disease.</title>
        <authorList>
            <person name="Liu W."/>
            <person name="Xu S."/>
            <person name="Ou C."/>
            <person name="Liu X."/>
            <person name="Zhuang F."/>
            <person name="Deng X.W."/>
        </authorList>
    </citation>
    <scope>NUCLEOTIDE SEQUENCE [LARGE SCALE GENOMIC DNA]</scope>
    <source>
        <strain evidence="4 5">A2016</strain>
    </source>
</reference>
<proteinExistence type="inferred from homology"/>
<comment type="similarity">
    <text evidence="1">Belongs to the short-chain dehydrogenases/reductases (SDR) family.</text>
</comment>
<evidence type="ECO:0000313" key="4">
    <source>
        <dbReference type="EMBL" id="KAL1798100.1"/>
    </source>
</evidence>
<dbReference type="SUPFAM" id="SSF51735">
    <property type="entry name" value="NAD(P)-binding Rossmann-fold domains"/>
    <property type="match status" value="1"/>
</dbReference>
<keyword evidence="5" id="KW-1185">Reference proteome</keyword>
<dbReference type="Proteomes" id="UP001578633">
    <property type="component" value="Chromosome 2"/>
</dbReference>
<dbReference type="Pfam" id="PF13561">
    <property type="entry name" value="adh_short_C2"/>
    <property type="match status" value="1"/>
</dbReference>
<protein>
    <submittedName>
        <fullName evidence="4">Uncharacterized protein</fullName>
    </submittedName>
</protein>